<feature type="transmembrane region" description="Helical" evidence="6">
    <location>
        <begin position="145"/>
        <end position="175"/>
    </location>
</feature>
<keyword evidence="5 6" id="KW-0472">Membrane</keyword>
<reference evidence="7 8" key="1">
    <citation type="submission" date="2016-01" db="EMBL/GenBank/DDBJ databases">
        <title>Draft genome sequences of Microbacterium laevaniformans LCDC 91-0039 and the type strain of Microbacterium hominis LCDC 84-209.</title>
        <authorList>
            <person name="Bernier A.-M."/>
            <person name="Bernard K."/>
        </authorList>
    </citation>
    <scope>NUCLEOTIDE SEQUENCE [LARGE SCALE GENOMIC DNA]</scope>
    <source>
        <strain evidence="7 8">LCDC 91-0039</strain>
    </source>
</reference>
<proteinExistence type="predicted"/>
<feature type="transmembrane region" description="Helical" evidence="6">
    <location>
        <begin position="213"/>
        <end position="233"/>
    </location>
</feature>
<evidence type="ECO:0000256" key="6">
    <source>
        <dbReference type="SAM" id="Phobius"/>
    </source>
</evidence>
<dbReference type="RefSeq" id="WP_061682853.1">
    <property type="nucleotide sequence ID" value="NZ_LRAD01000030.1"/>
</dbReference>
<evidence type="ECO:0000256" key="4">
    <source>
        <dbReference type="ARBA" id="ARBA00022989"/>
    </source>
</evidence>
<dbReference type="Pfam" id="PF01943">
    <property type="entry name" value="Polysacc_synt"/>
    <property type="match status" value="1"/>
</dbReference>
<dbReference type="InterPro" id="IPR002797">
    <property type="entry name" value="Polysacc_synth"/>
</dbReference>
<feature type="transmembrane region" description="Helical" evidence="6">
    <location>
        <begin position="335"/>
        <end position="355"/>
    </location>
</feature>
<dbReference type="InterPro" id="IPR050833">
    <property type="entry name" value="Poly_Biosynth_Transport"/>
</dbReference>
<comment type="subcellular location">
    <subcellularLocation>
        <location evidence="1">Cell membrane</location>
        <topology evidence="1">Multi-pass membrane protein</topology>
    </subcellularLocation>
</comment>
<feature type="transmembrane region" description="Helical" evidence="6">
    <location>
        <begin position="270"/>
        <end position="293"/>
    </location>
</feature>
<keyword evidence="4 6" id="KW-1133">Transmembrane helix</keyword>
<feature type="transmembrane region" description="Helical" evidence="6">
    <location>
        <begin position="73"/>
        <end position="97"/>
    </location>
</feature>
<evidence type="ECO:0000256" key="2">
    <source>
        <dbReference type="ARBA" id="ARBA00022475"/>
    </source>
</evidence>
<evidence type="ECO:0000313" key="7">
    <source>
        <dbReference type="EMBL" id="KXZ60585.1"/>
    </source>
</evidence>
<name>A0A150HEY4_9MICO</name>
<evidence type="ECO:0000256" key="5">
    <source>
        <dbReference type="ARBA" id="ARBA00023136"/>
    </source>
</evidence>
<dbReference type="PATRIC" id="fig|36807.3.peg.1392"/>
<dbReference type="EMBL" id="LRAD01000030">
    <property type="protein sequence ID" value="KXZ60585.1"/>
    <property type="molecule type" value="Genomic_DNA"/>
</dbReference>
<feature type="transmembrane region" description="Helical" evidence="6">
    <location>
        <begin position="41"/>
        <end position="61"/>
    </location>
</feature>
<protein>
    <submittedName>
        <fullName evidence="7">Polysaccharide biosynthesis protein</fullName>
    </submittedName>
</protein>
<evidence type="ECO:0000313" key="8">
    <source>
        <dbReference type="Proteomes" id="UP000075357"/>
    </source>
</evidence>
<keyword evidence="2" id="KW-1003">Cell membrane</keyword>
<dbReference type="PANTHER" id="PTHR30250:SF26">
    <property type="entry name" value="PSMA PROTEIN"/>
    <property type="match status" value="1"/>
</dbReference>
<dbReference type="Proteomes" id="UP000075357">
    <property type="component" value="Unassembled WGS sequence"/>
</dbReference>
<accession>A0A150HEY4</accession>
<dbReference type="GO" id="GO:0005886">
    <property type="term" value="C:plasma membrane"/>
    <property type="evidence" value="ECO:0007669"/>
    <property type="project" value="UniProtKB-SubCell"/>
</dbReference>
<evidence type="ECO:0000256" key="1">
    <source>
        <dbReference type="ARBA" id="ARBA00004651"/>
    </source>
</evidence>
<dbReference type="STRING" id="36807.Mlaev_01371"/>
<feature type="transmembrane region" description="Helical" evidence="6">
    <location>
        <begin position="299"/>
        <end position="323"/>
    </location>
</feature>
<sequence length="388" mass="40746">MILRLVISMGGRVLAAVVQVAVFALLARSLGVDLFGSFTLITSYTLLALAVLDFGMATRVLRGIHTRADRSELTTFAVARAFTLLILMGTMALAAGYWRIDAILAVVTVLYVVGESTGDVAVAIQQGRKRSGLAMTILLSRRVSAFLPVAIAPGQLGAEISAAVAGLCGIAWFFFTTVKIFSKPAALHVLIRKNLGIIASGGATSFAQLDAPIIGFNLGAAGAGLYGAALRLLNPLNLAVTTMLQVVIPELASANQDEDRIRVFRRVRNTVLVFATALAGLSWAAPNLIVFLYGEEFAGAAPVAVAVFICAALAAVSQVHMTWFYSTRVPLSVPIAMWTAVSIGLGAIFLLSWAFGLTGAAAGLVLMHALTTAVIVVICNSEIRRITG</sequence>
<feature type="transmembrane region" description="Helical" evidence="6">
    <location>
        <begin position="361"/>
        <end position="379"/>
    </location>
</feature>
<organism evidence="7 8">
    <name type="scientific">Microbacterium laevaniformans</name>
    <dbReference type="NCBI Taxonomy" id="36807"/>
    <lineage>
        <taxon>Bacteria</taxon>
        <taxon>Bacillati</taxon>
        <taxon>Actinomycetota</taxon>
        <taxon>Actinomycetes</taxon>
        <taxon>Micrococcales</taxon>
        <taxon>Microbacteriaceae</taxon>
        <taxon>Microbacterium</taxon>
    </lineage>
</organism>
<keyword evidence="3 6" id="KW-0812">Transmembrane</keyword>
<evidence type="ECO:0000256" key="3">
    <source>
        <dbReference type="ARBA" id="ARBA00022692"/>
    </source>
</evidence>
<comment type="caution">
    <text evidence="7">The sequence shown here is derived from an EMBL/GenBank/DDBJ whole genome shotgun (WGS) entry which is preliminary data.</text>
</comment>
<dbReference type="AlphaFoldDB" id="A0A150HEY4"/>
<dbReference type="PANTHER" id="PTHR30250">
    <property type="entry name" value="PST FAMILY PREDICTED COLANIC ACID TRANSPORTER"/>
    <property type="match status" value="1"/>
</dbReference>
<gene>
    <name evidence="7" type="ORF">Mlaev_01371</name>
</gene>
<keyword evidence="8" id="KW-1185">Reference proteome</keyword>
<feature type="transmembrane region" description="Helical" evidence="6">
    <location>
        <begin position="103"/>
        <end position="124"/>
    </location>
</feature>